<organism>
    <name type="scientific">Branchiostoma floridae</name>
    <name type="common">Florida lancelet</name>
    <name type="synonym">Amphioxus</name>
    <dbReference type="NCBI Taxonomy" id="7739"/>
    <lineage>
        <taxon>Eukaryota</taxon>
        <taxon>Metazoa</taxon>
        <taxon>Chordata</taxon>
        <taxon>Cephalochordata</taxon>
        <taxon>Leptocardii</taxon>
        <taxon>Amphioxiformes</taxon>
        <taxon>Branchiostomatidae</taxon>
        <taxon>Branchiostoma</taxon>
    </lineage>
</organism>
<feature type="region of interest" description="Disordered" evidence="1">
    <location>
        <begin position="176"/>
        <end position="409"/>
    </location>
</feature>
<feature type="compositionally biased region" description="Polar residues" evidence="1">
    <location>
        <begin position="382"/>
        <end position="393"/>
    </location>
</feature>
<feature type="compositionally biased region" description="Pro residues" evidence="1">
    <location>
        <begin position="264"/>
        <end position="276"/>
    </location>
</feature>
<evidence type="ECO:0000313" key="2">
    <source>
        <dbReference type="EMBL" id="EEN66331.1"/>
    </source>
</evidence>
<dbReference type="InParanoid" id="C3XZW5"/>
<feature type="region of interest" description="Disordered" evidence="1">
    <location>
        <begin position="75"/>
        <end position="120"/>
    </location>
</feature>
<evidence type="ECO:0000256" key="1">
    <source>
        <dbReference type="SAM" id="MobiDB-lite"/>
    </source>
</evidence>
<protein>
    <submittedName>
        <fullName evidence="2">Uncharacterized protein</fullName>
    </submittedName>
</protein>
<accession>C3XZW5</accession>
<proteinExistence type="predicted"/>
<dbReference type="EMBL" id="GG666477">
    <property type="protein sequence ID" value="EEN66331.1"/>
    <property type="molecule type" value="Genomic_DNA"/>
</dbReference>
<feature type="compositionally biased region" description="Low complexity" evidence="1">
    <location>
        <begin position="314"/>
        <end position="323"/>
    </location>
</feature>
<feature type="compositionally biased region" description="Basic and acidic residues" evidence="1">
    <location>
        <begin position="249"/>
        <end position="258"/>
    </location>
</feature>
<dbReference type="AlphaFoldDB" id="C3XZW5"/>
<feature type="compositionally biased region" description="Basic and acidic residues" evidence="1">
    <location>
        <begin position="337"/>
        <end position="355"/>
    </location>
</feature>
<sequence length="427" mass="46720">METRIDRVKGAWLATTRGGKREVPPSLRQVCDRPGRAHPCPSVLLVVTLNGKVRHMLDKLRQPTYGHGAVEMAAKGDETSGMEGPSATVSSDGDGSSGDGSGEEDGRNQGGGVGTNIIPDVILPSMPPLLASSGEKHLGPHRESLLSLIIQKGSALNPHLQRPQLQLVQSHQQLQLKPQLAGASRTEPKQDLADETSFRNGDSRAPHDNPNGDVGRNQPMDDLQGGRRKRLNGVAKQALSKPSWQSTPNKDRSPRKEFAALPDEPSPIPEPSTPPRPLREHRPLPVPDIQQFRQASRESSQEDLANESTPLRKGSSASSSGSSLQLDTSRPVRKPFITREPDDVDLSTKEFRPYDVTDGGDLTPEFTPTNTPRIQRDRRDFPNNNPPYISTSRPSDEEDENDNFNATDPDFHARLRNVIENQEAVAV</sequence>
<gene>
    <name evidence="2" type="ORF">BRAFLDRAFT_123721</name>
</gene>
<name>C3XZW5_BRAFL</name>
<reference evidence="2" key="1">
    <citation type="journal article" date="2008" name="Nature">
        <title>The amphioxus genome and the evolution of the chordate karyotype.</title>
        <authorList>
            <consortium name="US DOE Joint Genome Institute (JGI-PGF)"/>
            <person name="Putnam N.H."/>
            <person name="Butts T."/>
            <person name="Ferrier D.E.K."/>
            <person name="Furlong R.F."/>
            <person name="Hellsten U."/>
            <person name="Kawashima T."/>
            <person name="Robinson-Rechavi M."/>
            <person name="Shoguchi E."/>
            <person name="Terry A."/>
            <person name="Yu J.-K."/>
            <person name="Benito-Gutierrez E.L."/>
            <person name="Dubchak I."/>
            <person name="Garcia-Fernandez J."/>
            <person name="Gibson-Brown J.J."/>
            <person name="Grigoriev I.V."/>
            <person name="Horton A.C."/>
            <person name="de Jong P.J."/>
            <person name="Jurka J."/>
            <person name="Kapitonov V.V."/>
            <person name="Kohara Y."/>
            <person name="Kuroki Y."/>
            <person name="Lindquist E."/>
            <person name="Lucas S."/>
            <person name="Osoegawa K."/>
            <person name="Pennacchio L.A."/>
            <person name="Salamov A.A."/>
            <person name="Satou Y."/>
            <person name="Sauka-Spengler T."/>
            <person name="Schmutz J."/>
            <person name="Shin-I T."/>
            <person name="Toyoda A."/>
            <person name="Bronner-Fraser M."/>
            <person name="Fujiyama A."/>
            <person name="Holland L.Z."/>
            <person name="Holland P.W.H."/>
            <person name="Satoh N."/>
            <person name="Rokhsar D.S."/>
        </authorList>
    </citation>
    <scope>NUCLEOTIDE SEQUENCE [LARGE SCALE GENOMIC DNA]</scope>
    <source>
        <strain evidence="2">S238N-H82</strain>
        <tissue evidence="2">Testes</tissue>
    </source>
</reference>